<feature type="domain" description="HTH araC/xylS-type" evidence="4">
    <location>
        <begin position="192"/>
        <end position="290"/>
    </location>
</feature>
<dbReference type="GO" id="GO:0003700">
    <property type="term" value="F:DNA-binding transcription factor activity"/>
    <property type="evidence" value="ECO:0007669"/>
    <property type="project" value="InterPro"/>
</dbReference>
<evidence type="ECO:0000256" key="2">
    <source>
        <dbReference type="ARBA" id="ARBA00023125"/>
    </source>
</evidence>
<dbReference type="EMBL" id="CP050831">
    <property type="protein sequence ID" value="QIU94869.1"/>
    <property type="molecule type" value="Genomic_DNA"/>
</dbReference>
<dbReference type="AlphaFoldDB" id="A0A6H0KNT8"/>
<protein>
    <submittedName>
        <fullName evidence="5">Helix-turn-helix domain-containing protein</fullName>
    </submittedName>
</protein>
<organism evidence="5 6">
    <name type="scientific">Bacteroides faecium</name>
    <dbReference type="NCBI Taxonomy" id="2715212"/>
    <lineage>
        <taxon>Bacteria</taxon>
        <taxon>Pseudomonadati</taxon>
        <taxon>Bacteroidota</taxon>
        <taxon>Bacteroidia</taxon>
        <taxon>Bacteroidales</taxon>
        <taxon>Bacteroidaceae</taxon>
        <taxon>Bacteroides</taxon>
    </lineage>
</organism>
<name>A0A6H0KNT8_9BACE</name>
<dbReference type="Gene3D" id="1.10.10.60">
    <property type="entry name" value="Homeodomain-like"/>
    <property type="match status" value="1"/>
</dbReference>
<evidence type="ECO:0000313" key="5">
    <source>
        <dbReference type="EMBL" id="QIU94869.1"/>
    </source>
</evidence>
<dbReference type="InterPro" id="IPR018060">
    <property type="entry name" value="HTH_AraC"/>
</dbReference>
<keyword evidence="3" id="KW-0804">Transcription</keyword>
<reference evidence="5 6" key="1">
    <citation type="submission" date="2020-03" db="EMBL/GenBank/DDBJ databases">
        <title>Genomic analysis of Bacteroides faecium CBA7301.</title>
        <authorList>
            <person name="Kim J."/>
            <person name="Roh S.W."/>
        </authorList>
    </citation>
    <scope>NUCLEOTIDE SEQUENCE [LARGE SCALE GENOMIC DNA]</scope>
    <source>
        <strain evidence="5 6">CBA7301</strain>
    </source>
</reference>
<dbReference type="Proteomes" id="UP000501780">
    <property type="component" value="Chromosome"/>
</dbReference>
<keyword evidence="1" id="KW-0805">Transcription regulation</keyword>
<accession>A0A6H0KNT8</accession>
<dbReference type="SUPFAM" id="SSF46689">
    <property type="entry name" value="Homeodomain-like"/>
    <property type="match status" value="1"/>
</dbReference>
<dbReference type="PANTHER" id="PTHR46796">
    <property type="entry name" value="HTH-TYPE TRANSCRIPTIONAL ACTIVATOR RHAS-RELATED"/>
    <property type="match status" value="1"/>
</dbReference>
<evidence type="ECO:0000256" key="3">
    <source>
        <dbReference type="ARBA" id="ARBA00023163"/>
    </source>
</evidence>
<gene>
    <name evidence="5" type="ORF">BacF7301_12255</name>
</gene>
<keyword evidence="2" id="KW-0238">DNA-binding</keyword>
<sequence>MNDKKLVEEAPVKLLYFEEHVTCRNYIVHVETGFKILRFSSESERLQEDIAKKNYLLFFLEGEFQVTNNQYERTFKSGEMILIPRSSFLKIIPSSEAQLLCLFFDQPISNCDKLLLQTLSKRAKDMEYNFTSLPIICPLDKYLELLVLCLNSGLSCVHFHETMQRELFLLLCGFYTKEQISMLFFPIIGKKLNFKDFVTENSSKVHHVSELLALSNMGKSQFYNKFKEEFGIPAKQWMLQQLNNRIFGMLTDPEICIKDMVADLGFSSQAQFTVYCKKHFGYTPKQLIDTFQGENKLFG</sequence>
<dbReference type="GO" id="GO:0043565">
    <property type="term" value="F:sequence-specific DNA binding"/>
    <property type="evidence" value="ECO:0007669"/>
    <property type="project" value="InterPro"/>
</dbReference>
<dbReference type="KEGG" id="bfc:BacF7301_12255"/>
<evidence type="ECO:0000259" key="4">
    <source>
        <dbReference type="PROSITE" id="PS01124"/>
    </source>
</evidence>
<dbReference type="RefSeq" id="WP_167963165.1">
    <property type="nucleotide sequence ID" value="NZ_CP050831.1"/>
</dbReference>
<dbReference type="InterPro" id="IPR009057">
    <property type="entry name" value="Homeodomain-like_sf"/>
</dbReference>
<dbReference type="Pfam" id="PF12833">
    <property type="entry name" value="HTH_18"/>
    <property type="match status" value="1"/>
</dbReference>
<evidence type="ECO:0000256" key="1">
    <source>
        <dbReference type="ARBA" id="ARBA00023015"/>
    </source>
</evidence>
<proteinExistence type="predicted"/>
<dbReference type="InterPro" id="IPR050204">
    <property type="entry name" value="AraC_XylS_family_regulators"/>
</dbReference>
<keyword evidence="6" id="KW-1185">Reference proteome</keyword>
<dbReference type="SMART" id="SM00342">
    <property type="entry name" value="HTH_ARAC"/>
    <property type="match status" value="1"/>
</dbReference>
<evidence type="ECO:0000313" key="6">
    <source>
        <dbReference type="Proteomes" id="UP000501780"/>
    </source>
</evidence>
<dbReference type="PROSITE" id="PS01124">
    <property type="entry name" value="HTH_ARAC_FAMILY_2"/>
    <property type="match status" value="1"/>
</dbReference>